<feature type="signal peptide" evidence="1">
    <location>
        <begin position="1"/>
        <end position="19"/>
    </location>
</feature>
<evidence type="ECO:0000313" key="3">
    <source>
        <dbReference type="Proteomes" id="UP000007800"/>
    </source>
</evidence>
<dbReference type="EMBL" id="GG673606">
    <property type="protein sequence ID" value="EER15360.1"/>
    <property type="molecule type" value="Genomic_DNA"/>
</dbReference>
<evidence type="ECO:0000256" key="1">
    <source>
        <dbReference type="SAM" id="SignalP"/>
    </source>
</evidence>
<keyword evidence="3" id="KW-1185">Reference proteome</keyword>
<dbReference type="GeneID" id="9046088"/>
<organism evidence="3">
    <name type="scientific">Perkinsus marinus (strain ATCC 50983 / TXsc)</name>
    <dbReference type="NCBI Taxonomy" id="423536"/>
    <lineage>
        <taxon>Eukaryota</taxon>
        <taxon>Sar</taxon>
        <taxon>Alveolata</taxon>
        <taxon>Perkinsozoa</taxon>
        <taxon>Perkinsea</taxon>
        <taxon>Perkinsida</taxon>
        <taxon>Perkinsidae</taxon>
        <taxon>Perkinsus</taxon>
    </lineage>
</organism>
<sequence length="195" mass="20758">MRTMLLLVLMCGFASLVGGSVRHVSAPQGCTGVRKPSSSQFCAVGTIDTDASKVNITIYIFDIDDPSKSVYFHIQLAANGSEPAGLNITGGGIAKVNIVQVVKGMLFVPIRLSAETVAGGRGHYDPSTGRWTADITVIADADFMVSGCLLSSRDVLETSFVAWTWASNLSCVLWKVTSTLGRSFARINIMSGFFP</sequence>
<protein>
    <submittedName>
        <fullName evidence="2">Uncharacterized protein</fullName>
    </submittedName>
</protein>
<gene>
    <name evidence="2" type="ORF">Pmar_PMAR001412</name>
</gene>
<keyword evidence="1" id="KW-0732">Signal</keyword>
<dbReference type="AlphaFoldDB" id="C5KJM6"/>
<accession>C5KJM6</accession>
<proteinExistence type="predicted"/>
<evidence type="ECO:0000313" key="2">
    <source>
        <dbReference type="EMBL" id="EER15360.1"/>
    </source>
</evidence>
<dbReference type="RefSeq" id="XP_002783564.1">
    <property type="nucleotide sequence ID" value="XM_002783518.1"/>
</dbReference>
<name>C5KJM6_PERM5</name>
<feature type="chain" id="PRO_5002952731" evidence="1">
    <location>
        <begin position="20"/>
        <end position="195"/>
    </location>
</feature>
<reference evidence="2 3" key="1">
    <citation type="submission" date="2008-07" db="EMBL/GenBank/DDBJ databases">
        <authorList>
            <person name="El-Sayed N."/>
            <person name="Caler E."/>
            <person name="Inman J."/>
            <person name="Amedeo P."/>
            <person name="Hass B."/>
            <person name="Wortman J."/>
        </authorList>
    </citation>
    <scope>NUCLEOTIDE SEQUENCE [LARGE SCALE GENOMIC DNA]</scope>
    <source>
        <strain evidence="3">ATCC 50983 / TXsc</strain>
    </source>
</reference>
<dbReference type="Proteomes" id="UP000007800">
    <property type="component" value="Unassembled WGS sequence"/>
</dbReference>